<evidence type="ECO:0000256" key="6">
    <source>
        <dbReference type="ARBA" id="ARBA00023015"/>
    </source>
</evidence>
<keyword evidence="8" id="KW-0804">Transcription</keyword>
<dbReference type="SUPFAM" id="SSF57667">
    <property type="entry name" value="beta-beta-alpha zinc fingers"/>
    <property type="match status" value="4"/>
</dbReference>
<dbReference type="OrthoDB" id="6077919at2759"/>
<feature type="domain" description="ZAD" evidence="14">
    <location>
        <begin position="8"/>
        <end position="78"/>
    </location>
</feature>
<evidence type="ECO:0000256" key="8">
    <source>
        <dbReference type="ARBA" id="ARBA00023163"/>
    </source>
</evidence>
<dbReference type="EnsemblMetazoa" id="SCAU013071-RA">
    <property type="protein sequence ID" value="SCAU013071-PA"/>
    <property type="gene ID" value="SCAU013071"/>
</dbReference>
<organism evidence="15 16">
    <name type="scientific">Stomoxys calcitrans</name>
    <name type="common">Stable fly</name>
    <name type="synonym">Conops calcitrans</name>
    <dbReference type="NCBI Taxonomy" id="35570"/>
    <lineage>
        <taxon>Eukaryota</taxon>
        <taxon>Metazoa</taxon>
        <taxon>Ecdysozoa</taxon>
        <taxon>Arthropoda</taxon>
        <taxon>Hexapoda</taxon>
        <taxon>Insecta</taxon>
        <taxon>Pterygota</taxon>
        <taxon>Neoptera</taxon>
        <taxon>Endopterygota</taxon>
        <taxon>Diptera</taxon>
        <taxon>Brachycera</taxon>
        <taxon>Muscomorpha</taxon>
        <taxon>Muscoidea</taxon>
        <taxon>Muscidae</taxon>
        <taxon>Stomoxys</taxon>
    </lineage>
</organism>
<keyword evidence="16" id="KW-1185">Reference proteome</keyword>
<dbReference type="FunFam" id="3.30.160.60:FF:000303">
    <property type="entry name" value="Zinc finger protein 41"/>
    <property type="match status" value="1"/>
</dbReference>
<dbReference type="SUPFAM" id="SSF57716">
    <property type="entry name" value="Glucocorticoid receptor-like (DNA-binding domain)"/>
    <property type="match status" value="1"/>
</dbReference>
<feature type="compositionally biased region" description="Polar residues" evidence="12">
    <location>
        <begin position="183"/>
        <end position="199"/>
    </location>
</feature>
<comment type="subcellular location">
    <subcellularLocation>
        <location evidence="1">Nucleus</location>
    </subcellularLocation>
</comment>
<feature type="binding site" evidence="11">
    <location>
        <position position="13"/>
    </location>
    <ligand>
        <name>Zn(2+)</name>
        <dbReference type="ChEBI" id="CHEBI:29105"/>
    </ligand>
</feature>
<dbReference type="FunFam" id="3.30.160.60:FF:001177">
    <property type="entry name" value="Zinc finger protein 33A"/>
    <property type="match status" value="1"/>
</dbReference>
<feature type="domain" description="C2H2-type" evidence="13">
    <location>
        <begin position="681"/>
        <end position="708"/>
    </location>
</feature>
<feature type="compositionally biased region" description="Acidic residues" evidence="12">
    <location>
        <begin position="282"/>
        <end position="293"/>
    </location>
</feature>
<dbReference type="GO" id="GO:0008270">
    <property type="term" value="F:zinc ion binding"/>
    <property type="evidence" value="ECO:0007669"/>
    <property type="project" value="UniProtKB-UniRule"/>
</dbReference>
<feature type="compositionally biased region" description="Basic and acidic residues" evidence="12">
    <location>
        <begin position="138"/>
        <end position="149"/>
    </location>
</feature>
<feature type="region of interest" description="Disordered" evidence="12">
    <location>
        <begin position="234"/>
        <end position="319"/>
    </location>
</feature>
<feature type="binding site" evidence="11">
    <location>
        <position position="10"/>
    </location>
    <ligand>
        <name>Zn(2+)</name>
        <dbReference type="ChEBI" id="CHEBI:29105"/>
    </ligand>
</feature>
<keyword evidence="9" id="KW-0539">Nucleus</keyword>
<feature type="domain" description="C2H2-type" evidence="13">
    <location>
        <begin position="597"/>
        <end position="624"/>
    </location>
</feature>
<keyword evidence="2 11" id="KW-0479">Metal-binding</keyword>
<feature type="domain" description="C2H2-type" evidence="13">
    <location>
        <begin position="533"/>
        <end position="560"/>
    </location>
</feature>
<dbReference type="VEuPathDB" id="VectorBase:SCAU013071"/>
<dbReference type="Pfam" id="PF07776">
    <property type="entry name" value="zf-AD"/>
    <property type="match status" value="1"/>
</dbReference>
<keyword evidence="4 10" id="KW-0863">Zinc-finger</keyword>
<evidence type="ECO:0000256" key="10">
    <source>
        <dbReference type="PROSITE-ProRule" id="PRU00042"/>
    </source>
</evidence>
<dbReference type="PANTHER" id="PTHR16515">
    <property type="entry name" value="PR DOMAIN ZINC FINGER PROTEIN"/>
    <property type="match status" value="1"/>
</dbReference>
<dbReference type="STRING" id="35570.A0A1I8Q1S9"/>
<dbReference type="SMART" id="SM00355">
    <property type="entry name" value="ZnF_C2H2"/>
    <property type="match status" value="8"/>
</dbReference>
<feature type="binding site" evidence="11">
    <location>
        <position position="51"/>
    </location>
    <ligand>
        <name>Zn(2+)</name>
        <dbReference type="ChEBI" id="CHEBI:29105"/>
    </ligand>
</feature>
<evidence type="ECO:0000313" key="15">
    <source>
        <dbReference type="EnsemblMetazoa" id="SCAU013071-PA"/>
    </source>
</evidence>
<evidence type="ECO:0008006" key="17">
    <source>
        <dbReference type="Google" id="ProtNLM"/>
    </source>
</evidence>
<evidence type="ECO:0000256" key="12">
    <source>
        <dbReference type="SAM" id="MobiDB-lite"/>
    </source>
</evidence>
<protein>
    <recommendedName>
        <fullName evidence="17">Protein krueppel</fullName>
    </recommendedName>
</protein>
<dbReference type="InterPro" id="IPR012934">
    <property type="entry name" value="Znf_AD"/>
</dbReference>
<evidence type="ECO:0000256" key="7">
    <source>
        <dbReference type="ARBA" id="ARBA00023125"/>
    </source>
</evidence>
<dbReference type="GO" id="GO:0005634">
    <property type="term" value="C:nucleus"/>
    <property type="evidence" value="ECO:0007669"/>
    <property type="project" value="UniProtKB-SubCell"/>
</dbReference>
<keyword evidence="3" id="KW-0677">Repeat</keyword>
<feature type="compositionally biased region" description="Polar residues" evidence="12">
    <location>
        <begin position="305"/>
        <end position="319"/>
    </location>
</feature>
<dbReference type="PANTHER" id="PTHR16515:SF49">
    <property type="entry name" value="GASTRULA ZINC FINGER PROTEIN XLCGF49.1-LIKE-RELATED"/>
    <property type="match status" value="1"/>
</dbReference>
<dbReference type="Pfam" id="PF00096">
    <property type="entry name" value="zf-C2H2"/>
    <property type="match status" value="2"/>
</dbReference>
<keyword evidence="6" id="KW-0805">Transcription regulation</keyword>
<keyword evidence="5 11" id="KW-0862">Zinc</keyword>
<dbReference type="Gene3D" id="3.30.160.60">
    <property type="entry name" value="Classic Zinc Finger"/>
    <property type="match status" value="6"/>
</dbReference>
<evidence type="ECO:0000256" key="2">
    <source>
        <dbReference type="ARBA" id="ARBA00022723"/>
    </source>
</evidence>
<evidence type="ECO:0000259" key="14">
    <source>
        <dbReference type="PROSITE" id="PS51915"/>
    </source>
</evidence>
<dbReference type="PROSITE" id="PS00028">
    <property type="entry name" value="ZINC_FINGER_C2H2_1"/>
    <property type="match status" value="7"/>
</dbReference>
<evidence type="ECO:0000259" key="13">
    <source>
        <dbReference type="PROSITE" id="PS50157"/>
    </source>
</evidence>
<reference evidence="15" key="1">
    <citation type="submission" date="2020-05" db="UniProtKB">
        <authorList>
            <consortium name="EnsemblMetazoa"/>
        </authorList>
    </citation>
    <scope>IDENTIFICATION</scope>
    <source>
        <strain evidence="15">USDA</strain>
    </source>
</reference>
<evidence type="ECO:0000256" key="1">
    <source>
        <dbReference type="ARBA" id="ARBA00004123"/>
    </source>
</evidence>
<evidence type="ECO:0000256" key="5">
    <source>
        <dbReference type="ARBA" id="ARBA00022833"/>
    </source>
</evidence>
<feature type="binding site" evidence="11">
    <location>
        <position position="54"/>
    </location>
    <ligand>
        <name>Zn(2+)</name>
        <dbReference type="ChEBI" id="CHEBI:29105"/>
    </ligand>
</feature>
<feature type="domain" description="C2H2-type" evidence="13">
    <location>
        <begin position="505"/>
        <end position="532"/>
    </location>
</feature>
<dbReference type="InterPro" id="IPR050331">
    <property type="entry name" value="Zinc_finger"/>
</dbReference>
<feature type="compositionally biased region" description="Acidic residues" evidence="12">
    <location>
        <begin position="262"/>
        <end position="274"/>
    </location>
</feature>
<feature type="compositionally biased region" description="Acidic residues" evidence="12">
    <location>
        <begin position="418"/>
        <end position="435"/>
    </location>
</feature>
<gene>
    <name evidence="15" type="primary">106095653</name>
</gene>
<evidence type="ECO:0000256" key="11">
    <source>
        <dbReference type="PROSITE-ProRule" id="PRU01263"/>
    </source>
</evidence>
<dbReference type="GO" id="GO:1990837">
    <property type="term" value="F:sequence-specific double-stranded DNA binding"/>
    <property type="evidence" value="ECO:0007669"/>
    <property type="project" value="UniProtKB-ARBA"/>
</dbReference>
<keyword evidence="7" id="KW-0238">DNA-binding</keyword>
<dbReference type="InterPro" id="IPR013087">
    <property type="entry name" value="Znf_C2H2_type"/>
</dbReference>
<dbReference type="SMART" id="SM00868">
    <property type="entry name" value="zf-AD"/>
    <property type="match status" value="1"/>
</dbReference>
<dbReference type="GO" id="GO:0010468">
    <property type="term" value="P:regulation of gene expression"/>
    <property type="evidence" value="ECO:0007669"/>
    <property type="project" value="TreeGrafter"/>
</dbReference>
<feature type="domain" description="C2H2-type" evidence="13">
    <location>
        <begin position="477"/>
        <end position="504"/>
    </location>
</feature>
<evidence type="ECO:0000256" key="4">
    <source>
        <dbReference type="ARBA" id="ARBA00022771"/>
    </source>
</evidence>
<dbReference type="Proteomes" id="UP000095300">
    <property type="component" value="Unassembled WGS sequence"/>
</dbReference>
<dbReference type="InterPro" id="IPR036236">
    <property type="entry name" value="Znf_C2H2_sf"/>
</dbReference>
<feature type="region of interest" description="Disordered" evidence="12">
    <location>
        <begin position="418"/>
        <end position="449"/>
    </location>
</feature>
<dbReference type="PROSITE" id="PS50157">
    <property type="entry name" value="ZINC_FINGER_C2H2_2"/>
    <property type="match status" value="5"/>
</dbReference>
<feature type="region of interest" description="Disordered" evidence="12">
    <location>
        <begin position="123"/>
        <end position="199"/>
    </location>
</feature>
<dbReference type="PROSITE" id="PS51915">
    <property type="entry name" value="ZAD"/>
    <property type="match status" value="1"/>
</dbReference>
<name>A0A1I8Q1S9_STOCA</name>
<evidence type="ECO:0000256" key="9">
    <source>
        <dbReference type="ARBA" id="ARBA00023242"/>
    </source>
</evidence>
<sequence>MNFLFNINVCRVCMQNEQSSDLCSDKDLLEKFIFTTRLTVSQEDNLPKEICSKCIIRLKVAHSFILTAHESEKNLKAFLTKISDEFREVTQNNKSCKTTSNFHCALNSQQNLTEDEMLTLIGESETPVKSTSPKSKHSKNEDRRCEKRKLSPLKGPLSKVSKEDSGGTTSSGDLVLRPRVTIKQPTASTSENKSRKTVSLHSTYVRDEEILFIHSPLNEIKFENDDELAALCQEEDEPNSKEEQSLESVTSNGERLRPQPMEEAENDNDAEEDVEHYQEEHVNEEEEDEEDDLDDKKTVEDETDSSIFKNNNTQDFGINNELSQSSSAELNDLNLESNDTLHTSPLAGVGDESIGIMVSEEADGYLREYETMLNNQYNTAEYIDDDSVEENPLRNDEADMYNRNEFEHNDEISLAQDNEVEEEGEDENEDQDEENATAKNPNSLDINAKSIAKVQPNKAYNKSPIRLRDLQPKLTRFYCKKCNRDFSTKTNLNRHMQSHEGKKPYVCTECSKSFSQKATLKQHMYTHTGEKPYVCDICTRGFTQCKSLIFHMRRHTGEKPFQCEYCLILFRQKDALRIHILKYHVVVEKTSTGKEIFTCIICQKKFCSKNKFKIHMKIHTTTTEQQTENQFEIHQPMFQNSKAATSTASSQRSFPHGETLDTAVMKVSASSASEPQRAKKFQCRKCFKCFALKKSLVRHMSIHYTNTEEEMTECSDCDMQFANSAEYQDHLTQCHQFACSACPEMVFKTIEYLKLHMLEHDLNQ</sequence>
<dbReference type="AlphaFoldDB" id="A0A1I8Q1S9"/>
<evidence type="ECO:0000256" key="3">
    <source>
        <dbReference type="ARBA" id="ARBA00022737"/>
    </source>
</evidence>
<evidence type="ECO:0000313" key="16">
    <source>
        <dbReference type="Proteomes" id="UP000095300"/>
    </source>
</evidence>
<accession>A0A1I8Q1S9</accession>
<proteinExistence type="predicted"/>